<keyword evidence="1" id="KW-0808">Transferase</keyword>
<dbReference type="RefSeq" id="WP_092158256.1">
    <property type="nucleotide sequence ID" value="NZ_FNGA01000001.1"/>
</dbReference>
<dbReference type="PANTHER" id="PTHR34069:SF2">
    <property type="entry name" value="BETA-KETOACYL-[ACYL-CARRIER-PROTEIN] SYNTHASE III"/>
    <property type="match status" value="1"/>
</dbReference>
<accession>A0A1G9CKR3</accession>
<gene>
    <name evidence="5" type="ORF">SAMN05660337_0707</name>
</gene>
<dbReference type="SUPFAM" id="SSF53901">
    <property type="entry name" value="Thiolase-like"/>
    <property type="match status" value="1"/>
</dbReference>
<keyword evidence="6" id="KW-1185">Reference proteome</keyword>
<dbReference type="GO" id="GO:0004315">
    <property type="term" value="F:3-oxoacyl-[acyl-carrier-protein] synthase activity"/>
    <property type="evidence" value="ECO:0007669"/>
    <property type="project" value="InterPro"/>
</dbReference>
<evidence type="ECO:0000256" key="1">
    <source>
        <dbReference type="ARBA" id="ARBA00022679"/>
    </source>
</evidence>
<dbReference type="InterPro" id="IPR013751">
    <property type="entry name" value="ACP_syn_III_N"/>
</dbReference>
<dbReference type="GO" id="GO:0006633">
    <property type="term" value="P:fatty acid biosynthetic process"/>
    <property type="evidence" value="ECO:0007669"/>
    <property type="project" value="InterPro"/>
</dbReference>
<dbReference type="Proteomes" id="UP000199053">
    <property type="component" value="Unassembled WGS sequence"/>
</dbReference>
<dbReference type="InterPro" id="IPR016039">
    <property type="entry name" value="Thiolase-like"/>
</dbReference>
<dbReference type="AlphaFoldDB" id="A0A1G9CKR3"/>
<proteinExistence type="predicted"/>
<keyword evidence="2" id="KW-0012">Acyltransferase</keyword>
<dbReference type="Pfam" id="PF08541">
    <property type="entry name" value="ACP_syn_III_C"/>
    <property type="match status" value="1"/>
</dbReference>
<dbReference type="Pfam" id="PF08545">
    <property type="entry name" value="ACP_syn_III"/>
    <property type="match status" value="1"/>
</dbReference>
<name>A0A1G9CKR3_9BACT</name>
<feature type="domain" description="Beta-ketoacyl-[acyl-carrier-protein] synthase III C-terminal" evidence="3">
    <location>
        <begin position="236"/>
        <end position="324"/>
    </location>
</feature>
<dbReference type="InterPro" id="IPR013747">
    <property type="entry name" value="ACP_syn_III_C"/>
</dbReference>
<dbReference type="EMBL" id="FNGA01000001">
    <property type="protein sequence ID" value="SDK52025.1"/>
    <property type="molecule type" value="Genomic_DNA"/>
</dbReference>
<evidence type="ECO:0000259" key="4">
    <source>
        <dbReference type="Pfam" id="PF08545"/>
    </source>
</evidence>
<evidence type="ECO:0000313" key="5">
    <source>
        <dbReference type="EMBL" id="SDK52025.1"/>
    </source>
</evidence>
<reference evidence="6" key="1">
    <citation type="submission" date="2016-10" db="EMBL/GenBank/DDBJ databases">
        <authorList>
            <person name="Varghese N."/>
            <person name="Submissions S."/>
        </authorList>
    </citation>
    <scope>NUCLEOTIDE SEQUENCE [LARGE SCALE GENOMIC DNA]</scope>
    <source>
        <strain evidence="6">DSM 16995</strain>
    </source>
</reference>
<evidence type="ECO:0000313" key="6">
    <source>
        <dbReference type="Proteomes" id="UP000199053"/>
    </source>
</evidence>
<evidence type="ECO:0000259" key="3">
    <source>
        <dbReference type="Pfam" id="PF08541"/>
    </source>
</evidence>
<dbReference type="STRING" id="246191.SAMN05660337_0707"/>
<dbReference type="Gene3D" id="3.40.47.10">
    <property type="match status" value="1"/>
</dbReference>
<dbReference type="GO" id="GO:0044550">
    <property type="term" value="P:secondary metabolite biosynthetic process"/>
    <property type="evidence" value="ECO:0007669"/>
    <property type="project" value="TreeGrafter"/>
</dbReference>
<dbReference type="CDD" id="cd00830">
    <property type="entry name" value="KAS_III"/>
    <property type="match status" value="1"/>
</dbReference>
<organism evidence="5 6">
    <name type="scientific">Maridesulfovibrio ferrireducens</name>
    <dbReference type="NCBI Taxonomy" id="246191"/>
    <lineage>
        <taxon>Bacteria</taxon>
        <taxon>Pseudomonadati</taxon>
        <taxon>Thermodesulfobacteriota</taxon>
        <taxon>Desulfovibrionia</taxon>
        <taxon>Desulfovibrionales</taxon>
        <taxon>Desulfovibrionaceae</taxon>
        <taxon>Maridesulfovibrio</taxon>
    </lineage>
</organism>
<sequence length="324" mass="35709">MTALINTIEYYIPKNTVDCFELDKSKPEWHVRNSLPKTGVRFLHHADKDETTLQMARNAAEKAIKDLTESDLPDTLIVCTQTPDNLLPHVSACLQHELGLPSSTKCFDISLGCSGYCYGLSTAYAYLTANISKRVLFVTVDNYSKIIDSDTNKAYLLFSDGASATIIDKPEVSPVFQFGTDGSRNQSIVCSNSGVSVTTGKDPETPIPSPEFQMDGYKVLQFTIKTIPPEIIKLTESAGVSLEDIDLFIFHQASRRVLEEMGKKLAIPEEKLIIDLEEVGNITSSSIPIAMKRAEERGVLKRGNKVLLFGFGIGLSWSGAIIEY</sequence>
<dbReference type="PANTHER" id="PTHR34069">
    <property type="entry name" value="3-OXOACYL-[ACYL-CARRIER-PROTEIN] SYNTHASE 3"/>
    <property type="match status" value="1"/>
</dbReference>
<protein>
    <submittedName>
        <fullName evidence="5">3-oxoacyl-[acyl-carrier-protein] synthase-3</fullName>
    </submittedName>
</protein>
<evidence type="ECO:0000256" key="2">
    <source>
        <dbReference type="ARBA" id="ARBA00023315"/>
    </source>
</evidence>
<dbReference type="OrthoDB" id="9815506at2"/>
<feature type="domain" description="Beta-ketoacyl-[acyl-carrier-protein] synthase III N-terminal" evidence="4">
    <location>
        <begin position="107"/>
        <end position="171"/>
    </location>
</feature>